<evidence type="ECO:0000313" key="7">
    <source>
        <dbReference type="Proteomes" id="UP001183794"/>
    </source>
</evidence>
<accession>A0ABU2AYS6</accession>
<dbReference type="Proteomes" id="UP001183794">
    <property type="component" value="Unassembled WGS sequence"/>
</dbReference>
<dbReference type="InterPro" id="IPR000847">
    <property type="entry name" value="LysR_HTH_N"/>
</dbReference>
<dbReference type="InterPro" id="IPR036390">
    <property type="entry name" value="WH_DNA-bd_sf"/>
</dbReference>
<organism evidence="6 7">
    <name type="scientific">Enteractinococcus fodinae</name>
    <dbReference type="NCBI Taxonomy" id="684663"/>
    <lineage>
        <taxon>Bacteria</taxon>
        <taxon>Bacillati</taxon>
        <taxon>Actinomycetota</taxon>
        <taxon>Actinomycetes</taxon>
        <taxon>Micrococcales</taxon>
        <taxon>Micrococcaceae</taxon>
    </lineage>
</organism>
<keyword evidence="7" id="KW-1185">Reference proteome</keyword>
<evidence type="ECO:0000259" key="5">
    <source>
        <dbReference type="PROSITE" id="PS50931"/>
    </source>
</evidence>
<protein>
    <submittedName>
        <fullName evidence="6">DNA-binding transcriptional LysR family regulator</fullName>
    </submittedName>
</protein>
<proteinExistence type="inferred from homology"/>
<sequence>MELRQLEYFMAVAEELHFGRAAARLHISQPPLTVHIKRLEEELGVTLFDRTSRRVSLTAEGARFQDLIRPILQDLDEAVEDIREIKAGRRGRVRVGFVSSASYELIPAGVRDVRLQHPGIQLDLQPMATGEQVEALLENRLDIGIMRDAPLQSGLQFTTLLTEQMVAVLPSNHGLASQEAVSPEDLIKLPLVLFPYQSMPGYVTNIMEIFHHLGHPPRVVQRAVNQENVMGLVAAGVGASILPASFSSFSFPGVVTTPITSRPTTRLELVTDQQEVTANTAAVVAVISDAAARISRKSAAK</sequence>
<dbReference type="SUPFAM" id="SSF46785">
    <property type="entry name" value="Winged helix' DNA-binding domain"/>
    <property type="match status" value="1"/>
</dbReference>
<comment type="caution">
    <text evidence="6">The sequence shown here is derived from an EMBL/GenBank/DDBJ whole genome shotgun (WGS) entry which is preliminary data.</text>
</comment>
<evidence type="ECO:0000256" key="2">
    <source>
        <dbReference type="ARBA" id="ARBA00023015"/>
    </source>
</evidence>
<keyword evidence="4" id="KW-0804">Transcription</keyword>
<dbReference type="EMBL" id="JAVDYJ010000001">
    <property type="protein sequence ID" value="MDR7346493.1"/>
    <property type="molecule type" value="Genomic_DNA"/>
</dbReference>
<keyword evidence="2" id="KW-0805">Transcription regulation</keyword>
<dbReference type="InterPro" id="IPR036388">
    <property type="entry name" value="WH-like_DNA-bd_sf"/>
</dbReference>
<dbReference type="PANTHER" id="PTHR30346:SF17">
    <property type="entry name" value="LYSR FAMILY TRANSCRIPTIONAL REGULATOR"/>
    <property type="match status" value="1"/>
</dbReference>
<dbReference type="PRINTS" id="PR00039">
    <property type="entry name" value="HTHLYSR"/>
</dbReference>
<gene>
    <name evidence="6" type="ORF">J2S62_000750</name>
</gene>
<keyword evidence="3 6" id="KW-0238">DNA-binding</keyword>
<comment type="similarity">
    <text evidence="1">Belongs to the LysR transcriptional regulatory family.</text>
</comment>
<reference evidence="6 7" key="1">
    <citation type="submission" date="2023-07" db="EMBL/GenBank/DDBJ databases">
        <title>Sequencing the genomes of 1000 actinobacteria strains.</title>
        <authorList>
            <person name="Klenk H.-P."/>
        </authorList>
    </citation>
    <scope>NUCLEOTIDE SEQUENCE [LARGE SCALE GENOMIC DNA]</scope>
    <source>
        <strain evidence="6 7">DSM 22966</strain>
    </source>
</reference>
<dbReference type="Gene3D" id="1.10.10.10">
    <property type="entry name" value="Winged helix-like DNA-binding domain superfamily/Winged helix DNA-binding domain"/>
    <property type="match status" value="1"/>
</dbReference>
<evidence type="ECO:0000256" key="3">
    <source>
        <dbReference type="ARBA" id="ARBA00023125"/>
    </source>
</evidence>
<name>A0ABU2AYS6_9MICC</name>
<dbReference type="SUPFAM" id="SSF53850">
    <property type="entry name" value="Periplasmic binding protein-like II"/>
    <property type="match status" value="1"/>
</dbReference>
<dbReference type="PANTHER" id="PTHR30346">
    <property type="entry name" value="TRANSCRIPTIONAL DUAL REGULATOR HCAR-RELATED"/>
    <property type="match status" value="1"/>
</dbReference>
<dbReference type="Pfam" id="PF00126">
    <property type="entry name" value="HTH_1"/>
    <property type="match status" value="1"/>
</dbReference>
<evidence type="ECO:0000256" key="1">
    <source>
        <dbReference type="ARBA" id="ARBA00009437"/>
    </source>
</evidence>
<dbReference type="RefSeq" id="WP_310171536.1">
    <property type="nucleotide sequence ID" value="NZ_BAABHE010000002.1"/>
</dbReference>
<evidence type="ECO:0000313" key="6">
    <source>
        <dbReference type="EMBL" id="MDR7346493.1"/>
    </source>
</evidence>
<dbReference type="CDD" id="cd08414">
    <property type="entry name" value="PBP2_LTTR_aromatics_like"/>
    <property type="match status" value="1"/>
</dbReference>
<feature type="domain" description="HTH lysR-type" evidence="5">
    <location>
        <begin position="1"/>
        <end position="58"/>
    </location>
</feature>
<dbReference type="Gene3D" id="3.40.190.10">
    <property type="entry name" value="Periplasmic binding protein-like II"/>
    <property type="match status" value="2"/>
</dbReference>
<dbReference type="Pfam" id="PF03466">
    <property type="entry name" value="LysR_substrate"/>
    <property type="match status" value="1"/>
</dbReference>
<dbReference type="PROSITE" id="PS50931">
    <property type="entry name" value="HTH_LYSR"/>
    <property type="match status" value="1"/>
</dbReference>
<dbReference type="InterPro" id="IPR005119">
    <property type="entry name" value="LysR_subst-bd"/>
</dbReference>
<dbReference type="GO" id="GO:0003677">
    <property type="term" value="F:DNA binding"/>
    <property type="evidence" value="ECO:0007669"/>
    <property type="project" value="UniProtKB-KW"/>
</dbReference>
<evidence type="ECO:0000256" key="4">
    <source>
        <dbReference type="ARBA" id="ARBA00023163"/>
    </source>
</evidence>